<keyword evidence="9" id="KW-1185">Reference proteome</keyword>
<sequence length="637" mass="70185">MAENNSSPRSTTSPPPDGQPRRRPLSSRSRACDRCRRRKARCDTTSPRHRCSPCRQAGEPCTFDLPLARRGPKGRKRVEGLASADSSTLSIGADHEPTLPFTSPSANALPELLSPVASWDPAANLSLDHALSPQTVRSAASESRTSAATNAIRRWQELSRSLALSNFDVGWIVSRCLDLFFQYLYPLTPLVHESSLRNGVAYFISRTSSNLAQTPHADLDTASTAPASVGDSWSGFLQASNPGGRSIPDPWLESTFTLITAVCAEAAFLLPQDIFPEGDAVSETFLKASRNCLNSYIEADLEAPNASSIAIRYFHSNCIHAAGKPKYSWHIFGEATRLAQVMQLHEESSLEGLLPIEAELRRRAFWIVYMGDKSAAILNNRPITIHRFSFESPITIAYPSGLEDEAPVGPTPSNDAAASEAGRKCLINGFNANLQLWQAASDLLLEMRVIQDTQQAAIGASSLTNPPISVDHRQRLDDLYVQFITCLDDLPPYLQSYNIALPTDSGQEKARRNQFIIQRANLQVSLHCLRMVIAQKFDMSYFGTSVEQANLRKTEIARDMLKVMHEAPFWSLQVNGEPYVEKIRLIGASLLAIIHRYPGSHPLAARARSDFLVLLDILTRLDSKASDALRGDLNSSF</sequence>
<feature type="region of interest" description="Disordered" evidence="6">
    <location>
        <begin position="62"/>
        <end position="93"/>
    </location>
</feature>
<accession>A0ABR4G775</accession>
<keyword evidence="4" id="KW-0804">Transcription</keyword>
<evidence type="ECO:0000256" key="3">
    <source>
        <dbReference type="ARBA" id="ARBA00023125"/>
    </source>
</evidence>
<feature type="domain" description="Zn(2)-C6 fungal-type" evidence="7">
    <location>
        <begin position="31"/>
        <end position="63"/>
    </location>
</feature>
<dbReference type="SUPFAM" id="SSF57701">
    <property type="entry name" value="Zn2/Cys6 DNA-binding domain"/>
    <property type="match status" value="1"/>
</dbReference>
<dbReference type="PANTHER" id="PTHR46910">
    <property type="entry name" value="TRANSCRIPTION FACTOR PDR1"/>
    <property type="match status" value="1"/>
</dbReference>
<protein>
    <recommendedName>
        <fullName evidence="7">Zn(2)-C6 fungal-type domain-containing protein</fullName>
    </recommendedName>
</protein>
<dbReference type="Proteomes" id="UP001610563">
    <property type="component" value="Unassembled WGS sequence"/>
</dbReference>
<dbReference type="PROSITE" id="PS50048">
    <property type="entry name" value="ZN2_CY6_FUNGAL_2"/>
    <property type="match status" value="1"/>
</dbReference>
<dbReference type="InterPro" id="IPR036864">
    <property type="entry name" value="Zn2-C6_fun-type_DNA-bd_sf"/>
</dbReference>
<keyword evidence="5" id="KW-0539">Nucleus</keyword>
<evidence type="ECO:0000256" key="1">
    <source>
        <dbReference type="ARBA" id="ARBA00022723"/>
    </source>
</evidence>
<proteinExistence type="predicted"/>
<dbReference type="Pfam" id="PF00172">
    <property type="entry name" value="Zn_clus"/>
    <property type="match status" value="1"/>
</dbReference>
<dbReference type="CDD" id="cd00067">
    <property type="entry name" value="GAL4"/>
    <property type="match status" value="1"/>
</dbReference>
<dbReference type="PROSITE" id="PS00463">
    <property type="entry name" value="ZN2_CY6_FUNGAL_1"/>
    <property type="match status" value="1"/>
</dbReference>
<keyword evidence="3" id="KW-0238">DNA-binding</keyword>
<evidence type="ECO:0000313" key="8">
    <source>
        <dbReference type="EMBL" id="KAL2794851.1"/>
    </source>
</evidence>
<name>A0ABR4G775_9EURO</name>
<dbReference type="PANTHER" id="PTHR46910:SF1">
    <property type="entry name" value="MISCELLANEOUS ZN(II)2CYS6 TRANSCRIPTION FACTOR (EUROFUNG)-RELATED"/>
    <property type="match status" value="1"/>
</dbReference>
<reference evidence="8 9" key="1">
    <citation type="submission" date="2024-07" db="EMBL/GenBank/DDBJ databases">
        <title>Section-level genome sequencing and comparative genomics of Aspergillus sections Usti and Cavernicolus.</title>
        <authorList>
            <consortium name="Lawrence Berkeley National Laboratory"/>
            <person name="Nybo J.L."/>
            <person name="Vesth T.C."/>
            <person name="Theobald S."/>
            <person name="Frisvad J.C."/>
            <person name="Larsen T.O."/>
            <person name="Kjaerboelling I."/>
            <person name="Rothschild-Mancinelli K."/>
            <person name="Lyhne E.K."/>
            <person name="Kogle M.E."/>
            <person name="Barry K."/>
            <person name="Clum A."/>
            <person name="Na H."/>
            <person name="Ledsgaard L."/>
            <person name="Lin J."/>
            <person name="Lipzen A."/>
            <person name="Kuo A."/>
            <person name="Riley R."/>
            <person name="Mondo S."/>
            <person name="Labutti K."/>
            <person name="Haridas S."/>
            <person name="Pangalinan J."/>
            <person name="Salamov A.A."/>
            <person name="Simmons B.A."/>
            <person name="Magnuson J.K."/>
            <person name="Chen J."/>
            <person name="Drula E."/>
            <person name="Henrissat B."/>
            <person name="Wiebenga A."/>
            <person name="Lubbers R.J."/>
            <person name="Gomes A.C."/>
            <person name="Makela M.R."/>
            <person name="Stajich J."/>
            <person name="Grigoriev I.V."/>
            <person name="Mortensen U.H."/>
            <person name="De Vries R.P."/>
            <person name="Baker S.E."/>
            <person name="Andersen M.R."/>
        </authorList>
    </citation>
    <scope>NUCLEOTIDE SEQUENCE [LARGE SCALE GENOMIC DNA]</scope>
    <source>
        <strain evidence="8 9">CBS 209.92</strain>
    </source>
</reference>
<gene>
    <name evidence="8" type="ORF">BJX66DRAFT_337461</name>
</gene>
<dbReference type="InterPro" id="IPR007219">
    <property type="entry name" value="XnlR_reg_dom"/>
</dbReference>
<evidence type="ECO:0000259" key="7">
    <source>
        <dbReference type="PROSITE" id="PS50048"/>
    </source>
</evidence>
<comment type="caution">
    <text evidence="8">The sequence shown here is derived from an EMBL/GenBank/DDBJ whole genome shotgun (WGS) entry which is preliminary data.</text>
</comment>
<organism evidence="8 9">
    <name type="scientific">Aspergillus keveii</name>
    <dbReference type="NCBI Taxonomy" id="714993"/>
    <lineage>
        <taxon>Eukaryota</taxon>
        <taxon>Fungi</taxon>
        <taxon>Dikarya</taxon>
        <taxon>Ascomycota</taxon>
        <taxon>Pezizomycotina</taxon>
        <taxon>Eurotiomycetes</taxon>
        <taxon>Eurotiomycetidae</taxon>
        <taxon>Eurotiales</taxon>
        <taxon>Aspergillaceae</taxon>
        <taxon>Aspergillus</taxon>
        <taxon>Aspergillus subgen. Nidulantes</taxon>
    </lineage>
</organism>
<dbReference type="InterPro" id="IPR050987">
    <property type="entry name" value="AtrR-like"/>
</dbReference>
<keyword evidence="1" id="KW-0479">Metal-binding</keyword>
<evidence type="ECO:0000256" key="5">
    <source>
        <dbReference type="ARBA" id="ARBA00023242"/>
    </source>
</evidence>
<evidence type="ECO:0000256" key="2">
    <source>
        <dbReference type="ARBA" id="ARBA00023015"/>
    </source>
</evidence>
<feature type="compositionally biased region" description="Low complexity" evidence="6">
    <location>
        <begin position="1"/>
        <end position="12"/>
    </location>
</feature>
<feature type="region of interest" description="Disordered" evidence="6">
    <location>
        <begin position="1"/>
        <end position="39"/>
    </location>
</feature>
<keyword evidence="2" id="KW-0805">Transcription regulation</keyword>
<dbReference type="Pfam" id="PF04082">
    <property type="entry name" value="Fungal_trans"/>
    <property type="match status" value="1"/>
</dbReference>
<evidence type="ECO:0000256" key="6">
    <source>
        <dbReference type="SAM" id="MobiDB-lite"/>
    </source>
</evidence>
<evidence type="ECO:0000256" key="4">
    <source>
        <dbReference type="ARBA" id="ARBA00023163"/>
    </source>
</evidence>
<evidence type="ECO:0000313" key="9">
    <source>
        <dbReference type="Proteomes" id="UP001610563"/>
    </source>
</evidence>
<dbReference type="SMART" id="SM00906">
    <property type="entry name" value="Fungal_trans"/>
    <property type="match status" value="1"/>
</dbReference>
<dbReference type="Gene3D" id="4.10.240.10">
    <property type="entry name" value="Zn(2)-C6 fungal-type DNA-binding domain"/>
    <property type="match status" value="1"/>
</dbReference>
<dbReference type="SMART" id="SM00066">
    <property type="entry name" value="GAL4"/>
    <property type="match status" value="1"/>
</dbReference>
<dbReference type="EMBL" id="JBFTWV010000040">
    <property type="protein sequence ID" value="KAL2794851.1"/>
    <property type="molecule type" value="Genomic_DNA"/>
</dbReference>
<dbReference type="CDD" id="cd12148">
    <property type="entry name" value="fungal_TF_MHR"/>
    <property type="match status" value="1"/>
</dbReference>
<dbReference type="InterPro" id="IPR001138">
    <property type="entry name" value="Zn2Cys6_DnaBD"/>
</dbReference>